<protein>
    <submittedName>
        <fullName evidence="1">YjjG family noncanonical pyrimidine nucleotidase</fullName>
        <ecNumber evidence="1">3.1.3.5</ecNumber>
    </submittedName>
</protein>
<dbReference type="InterPro" id="IPR023198">
    <property type="entry name" value="PGP-like_dom2"/>
</dbReference>
<dbReference type="EMBL" id="JBGMEI010000013">
    <property type="protein sequence ID" value="MFO3666129.1"/>
    <property type="molecule type" value="Genomic_DNA"/>
</dbReference>
<comment type="caution">
    <text evidence="1">The sequence shown here is derived from an EMBL/GenBank/DDBJ whole genome shotgun (WGS) entry which is preliminary data.</text>
</comment>
<dbReference type="Proteomes" id="UP001637996">
    <property type="component" value="Unassembled WGS sequence"/>
</dbReference>
<dbReference type="SFLD" id="SFLDG01129">
    <property type="entry name" value="C1.5:_HAD__Beta-PGM__Phosphata"/>
    <property type="match status" value="1"/>
</dbReference>
<dbReference type="GO" id="GO:0008253">
    <property type="term" value="F:5'-nucleotidase activity"/>
    <property type="evidence" value="ECO:0007669"/>
    <property type="project" value="UniProtKB-EC"/>
</dbReference>
<proteinExistence type="predicted"/>
<dbReference type="Gene3D" id="3.40.50.1000">
    <property type="entry name" value="HAD superfamily/HAD-like"/>
    <property type="match status" value="1"/>
</dbReference>
<dbReference type="NCBIfam" id="TIGR01509">
    <property type="entry name" value="HAD-SF-IA-v3"/>
    <property type="match status" value="1"/>
</dbReference>
<dbReference type="PANTHER" id="PTHR47478">
    <property type="match status" value="1"/>
</dbReference>
<dbReference type="InterPro" id="IPR052550">
    <property type="entry name" value="Pyrimidine_5'-ntase_YjjG"/>
</dbReference>
<evidence type="ECO:0000313" key="1">
    <source>
        <dbReference type="EMBL" id="MFO3666129.1"/>
    </source>
</evidence>
<dbReference type="SUPFAM" id="SSF56784">
    <property type="entry name" value="HAD-like"/>
    <property type="match status" value="1"/>
</dbReference>
<dbReference type="PANTHER" id="PTHR47478:SF1">
    <property type="entry name" value="PYRIMIDINE 5'-NUCLEOTIDASE YJJG"/>
    <property type="match status" value="1"/>
</dbReference>
<keyword evidence="1" id="KW-0378">Hydrolase</keyword>
<dbReference type="InterPro" id="IPR006439">
    <property type="entry name" value="HAD-SF_hydro_IA"/>
</dbReference>
<dbReference type="RefSeq" id="WP_410031769.1">
    <property type="nucleotide sequence ID" value="NZ_JBGMEI010000013.1"/>
</dbReference>
<dbReference type="InterPro" id="IPR036412">
    <property type="entry name" value="HAD-like_sf"/>
</dbReference>
<accession>A0ABW9MAC1</accession>
<organism evidence="1 2">
    <name type="scientific">Anaerococcus martiniensis</name>
    <dbReference type="NCBI Taxonomy" id="3115615"/>
    <lineage>
        <taxon>Bacteria</taxon>
        <taxon>Bacillati</taxon>
        <taxon>Bacillota</taxon>
        <taxon>Tissierellia</taxon>
        <taxon>Tissierellales</taxon>
        <taxon>Peptoniphilaceae</taxon>
        <taxon>Anaerococcus</taxon>
    </lineage>
</organism>
<keyword evidence="2" id="KW-1185">Reference proteome</keyword>
<evidence type="ECO:0000313" key="2">
    <source>
        <dbReference type="Proteomes" id="UP001637996"/>
    </source>
</evidence>
<dbReference type="NCBIfam" id="TIGR02254">
    <property type="entry name" value="YjjG_YfnB"/>
    <property type="match status" value="1"/>
</dbReference>
<reference evidence="1 2" key="1">
    <citation type="journal article" date="2025" name="Anaerobe">
        <title>Description of Anaerococcus kampingiae sp. nov., Anaerococcus groningensis sp. nov., Anaerococcus martiniensis sp. nov., and Anaerococcus cruorum sp. nov., isolated from human clinical specimens.</title>
        <authorList>
            <person name="Boiten K.E."/>
            <person name="Meijer J."/>
            <person name="van Wezel E.M."/>
            <person name="Veloo A.C.M."/>
        </authorList>
    </citation>
    <scope>NUCLEOTIDE SEQUENCE [LARGE SCALE GENOMIC DNA]</scope>
    <source>
        <strain evidence="1 2">ENR0831</strain>
    </source>
</reference>
<dbReference type="Pfam" id="PF00702">
    <property type="entry name" value="Hydrolase"/>
    <property type="match status" value="1"/>
</dbReference>
<dbReference type="Gene3D" id="1.10.150.240">
    <property type="entry name" value="Putative phosphatase, domain 2"/>
    <property type="match status" value="1"/>
</dbReference>
<name>A0ABW9MAC1_9FIRM</name>
<gene>
    <name evidence="1" type="ORF">ACCQ41_07735</name>
</gene>
<dbReference type="InterPro" id="IPR023214">
    <property type="entry name" value="HAD_sf"/>
</dbReference>
<dbReference type="SFLD" id="SFLDS00003">
    <property type="entry name" value="Haloacid_Dehalogenase"/>
    <property type="match status" value="1"/>
</dbReference>
<dbReference type="SFLD" id="SFLDG01135">
    <property type="entry name" value="C1.5.6:_HAD__Beta-PGM__Phospha"/>
    <property type="match status" value="1"/>
</dbReference>
<sequence>MIKYILWDIDNTLLDFDMAEKASIISGLKRLGIDKISEDSLEDYKKINDKYWKKLEKGEITRREVLLGRFKEFFDQEGIDYDQDIVEIFNENFQKDLGINVAFHKNAKNVLEKLKKDYKQYAITNGTKVAQEAKIENSGLDKILDGVFISEDLGVDKPNKEFFDIVLKQVGSKDPRDYIVIGDSLTSDIKGANNAGIKCIWFNPKHKINEKDVSIDYSIHDLAKVIDILDDLSD</sequence>
<dbReference type="EC" id="3.1.3.5" evidence="1"/>
<dbReference type="NCBIfam" id="TIGR01549">
    <property type="entry name" value="HAD-SF-IA-v1"/>
    <property type="match status" value="1"/>
</dbReference>
<dbReference type="InterPro" id="IPR011951">
    <property type="entry name" value="HAD-SF_hydro_IA_YjjG/PynA"/>
</dbReference>